<evidence type="ECO:0000256" key="4">
    <source>
        <dbReference type="ARBA" id="ARBA00022448"/>
    </source>
</evidence>
<evidence type="ECO:0000259" key="10">
    <source>
        <dbReference type="SMART" id="SM00062"/>
    </source>
</evidence>
<dbReference type="OrthoDB" id="9814375at2"/>
<gene>
    <name evidence="11" type="ORF">EHF33_06575</name>
</gene>
<reference evidence="11 12" key="1">
    <citation type="submission" date="2018-11" db="EMBL/GenBank/DDBJ databases">
        <title>Deinococcus shelandsis sp. nov., isolated from South Shetland Islands soil of Antarctica.</title>
        <authorList>
            <person name="Tian J."/>
        </authorList>
    </citation>
    <scope>NUCLEOTIDE SEQUENCE [LARGE SCALE GENOMIC DNA]</scope>
    <source>
        <strain evidence="11 12">S14-83T</strain>
    </source>
</reference>
<evidence type="ECO:0000256" key="7">
    <source>
        <dbReference type="ARBA" id="ARBA00022729"/>
    </source>
</evidence>
<feature type="domain" description="Solute-binding protein family 3/N-terminal" evidence="10">
    <location>
        <begin position="32"/>
        <end position="255"/>
    </location>
</feature>
<comment type="similarity">
    <text evidence="3">Belongs to the bacterial solute-binding protein SsuA/TauA family.</text>
</comment>
<evidence type="ECO:0000256" key="2">
    <source>
        <dbReference type="ARBA" id="ARBA00004418"/>
    </source>
</evidence>
<keyword evidence="6" id="KW-0997">Cell inner membrane</keyword>
<keyword evidence="7 9" id="KW-0732">Signal</keyword>
<dbReference type="PANTHER" id="PTHR30024">
    <property type="entry name" value="ALIPHATIC SULFONATES-BINDING PROTEIN-RELATED"/>
    <property type="match status" value="1"/>
</dbReference>
<dbReference type="EMBL" id="CP034183">
    <property type="protein sequence ID" value="AZI42454.1"/>
    <property type="molecule type" value="Genomic_DNA"/>
</dbReference>
<feature type="chain" id="PRO_5018060697" evidence="9">
    <location>
        <begin position="30"/>
        <end position="350"/>
    </location>
</feature>
<evidence type="ECO:0000256" key="9">
    <source>
        <dbReference type="SAM" id="SignalP"/>
    </source>
</evidence>
<keyword evidence="8" id="KW-0472">Membrane</keyword>
<evidence type="ECO:0000256" key="1">
    <source>
        <dbReference type="ARBA" id="ARBA00004308"/>
    </source>
</evidence>
<evidence type="ECO:0000256" key="3">
    <source>
        <dbReference type="ARBA" id="ARBA00010742"/>
    </source>
</evidence>
<evidence type="ECO:0000256" key="6">
    <source>
        <dbReference type="ARBA" id="ARBA00022519"/>
    </source>
</evidence>
<keyword evidence="5" id="KW-1003">Cell membrane</keyword>
<feature type="signal peptide" evidence="9">
    <location>
        <begin position="1"/>
        <end position="29"/>
    </location>
</feature>
<protein>
    <submittedName>
        <fullName evidence="11">ABC transporter substrate-binding protein</fullName>
    </submittedName>
</protein>
<dbReference type="InterPro" id="IPR044527">
    <property type="entry name" value="NrtA/CpmA_ABC-bd_dom"/>
</dbReference>
<evidence type="ECO:0000313" key="11">
    <source>
        <dbReference type="EMBL" id="AZI42454.1"/>
    </source>
</evidence>
<dbReference type="GO" id="GO:0012505">
    <property type="term" value="C:endomembrane system"/>
    <property type="evidence" value="ECO:0007669"/>
    <property type="project" value="UniProtKB-SubCell"/>
</dbReference>
<dbReference type="KEGG" id="dph:EHF33_06575"/>
<organism evidence="11 12">
    <name type="scientific">Deinococcus psychrotolerans</name>
    <dbReference type="NCBI Taxonomy" id="2489213"/>
    <lineage>
        <taxon>Bacteria</taxon>
        <taxon>Thermotogati</taxon>
        <taxon>Deinococcota</taxon>
        <taxon>Deinococci</taxon>
        <taxon>Deinococcales</taxon>
        <taxon>Deinococcaceae</taxon>
        <taxon>Deinococcus</taxon>
    </lineage>
</organism>
<dbReference type="Proteomes" id="UP000276417">
    <property type="component" value="Chromosome 1"/>
</dbReference>
<keyword evidence="12" id="KW-1185">Reference proteome</keyword>
<dbReference type="PANTHER" id="PTHR30024:SF47">
    <property type="entry name" value="TAURINE-BINDING PERIPLASMIC PROTEIN"/>
    <property type="match status" value="1"/>
</dbReference>
<dbReference type="CDD" id="cd13553">
    <property type="entry name" value="PBP2_NrtA_CpmA_like"/>
    <property type="match status" value="1"/>
</dbReference>
<dbReference type="Gene3D" id="3.40.190.10">
    <property type="entry name" value="Periplasmic binding protein-like II"/>
    <property type="match status" value="2"/>
</dbReference>
<dbReference type="SUPFAM" id="SSF53850">
    <property type="entry name" value="Periplasmic binding protein-like II"/>
    <property type="match status" value="1"/>
</dbReference>
<dbReference type="GO" id="GO:0042597">
    <property type="term" value="C:periplasmic space"/>
    <property type="evidence" value="ECO:0007669"/>
    <property type="project" value="UniProtKB-SubCell"/>
</dbReference>
<dbReference type="GO" id="GO:0016020">
    <property type="term" value="C:membrane"/>
    <property type="evidence" value="ECO:0007669"/>
    <property type="project" value="InterPro"/>
</dbReference>
<sequence length="350" mass="36644">MTHRTRKSLAVLLLSSLLWTSLSSSSAQTATTVRIGFFPNLTHAPALVALDKGYYAAQMKGVKIETKDFVSGTTLSEAFAAGALDIGLIGPGPAINAAAKGMPIQIIAGVAEAGAVMIARKGSGIGTYKDLAGKKVAVPSLGNTQDISLRAILADAGLKPQSDGGSVTIVPLAPADVAAAFLSKQVDAALVPEPWAALLEAQSNKAVGDEKTVWRGGKYPSAVVIVNIKFAQANPELVKSFLKAHLQAIALLNKSPAAAQTSVSSALFKLTNQKLDPRVLQRALKRTTFTADVDIEAIKEYAQLNINAGYSRKSPDFDSLVDLSLLRSLTAPQSQVPIQKSPAPLILGRK</sequence>
<dbReference type="GO" id="GO:0042626">
    <property type="term" value="F:ATPase-coupled transmembrane transporter activity"/>
    <property type="evidence" value="ECO:0007669"/>
    <property type="project" value="InterPro"/>
</dbReference>
<dbReference type="AlphaFoldDB" id="A0A3G8YIT5"/>
<keyword evidence="4" id="KW-0813">Transport</keyword>
<name>A0A3G8YIT5_9DEIO</name>
<evidence type="ECO:0000256" key="5">
    <source>
        <dbReference type="ARBA" id="ARBA00022475"/>
    </source>
</evidence>
<comment type="subcellular location">
    <subcellularLocation>
        <location evidence="1">Endomembrane system</location>
    </subcellularLocation>
    <subcellularLocation>
        <location evidence="2">Periplasm</location>
    </subcellularLocation>
</comment>
<dbReference type="InterPro" id="IPR010067">
    <property type="entry name" value="ABC_SsuA_sub-bd"/>
</dbReference>
<proteinExistence type="inferred from homology"/>
<evidence type="ECO:0000313" key="12">
    <source>
        <dbReference type="Proteomes" id="UP000276417"/>
    </source>
</evidence>
<dbReference type="NCBIfam" id="TIGR01728">
    <property type="entry name" value="SsuA_fam"/>
    <property type="match status" value="1"/>
</dbReference>
<dbReference type="Pfam" id="PF13379">
    <property type="entry name" value="NMT1_2"/>
    <property type="match status" value="1"/>
</dbReference>
<dbReference type="SMART" id="SM00062">
    <property type="entry name" value="PBPb"/>
    <property type="match status" value="1"/>
</dbReference>
<dbReference type="InterPro" id="IPR001638">
    <property type="entry name" value="Solute-binding_3/MltF_N"/>
</dbReference>
<dbReference type="RefSeq" id="WP_124869083.1">
    <property type="nucleotide sequence ID" value="NZ_CP034183.1"/>
</dbReference>
<accession>A0A3G8YIT5</accession>
<evidence type="ECO:0000256" key="8">
    <source>
        <dbReference type="ARBA" id="ARBA00023136"/>
    </source>
</evidence>